<sequence>MRSRAPTTLPSSPRISSTTLFQSTGFCGTGISAEQAGPHIAARLGIDPELPGALAAAIIALLPTTTSTTDAVRAAAAQIGLDPHIALQIATDSDEPGALPSVAGLITLTPSAAGRCC</sequence>
<accession>A0A919MDD4</accession>
<evidence type="ECO:0000313" key="1">
    <source>
        <dbReference type="EMBL" id="GIE15676.1"/>
    </source>
</evidence>
<name>A0A919MDD4_9ACTN</name>
<protein>
    <submittedName>
        <fullName evidence="1">Uncharacterized protein</fullName>
    </submittedName>
</protein>
<gene>
    <name evidence="1" type="ORF">Afe05nite_75160</name>
</gene>
<dbReference type="Proteomes" id="UP000598174">
    <property type="component" value="Unassembled WGS sequence"/>
</dbReference>
<organism evidence="1 2">
    <name type="scientific">Paractinoplanes ferrugineus</name>
    <dbReference type="NCBI Taxonomy" id="113564"/>
    <lineage>
        <taxon>Bacteria</taxon>
        <taxon>Bacillati</taxon>
        <taxon>Actinomycetota</taxon>
        <taxon>Actinomycetes</taxon>
        <taxon>Micromonosporales</taxon>
        <taxon>Micromonosporaceae</taxon>
        <taxon>Paractinoplanes</taxon>
    </lineage>
</organism>
<dbReference type="AlphaFoldDB" id="A0A919MDD4"/>
<evidence type="ECO:0000313" key="2">
    <source>
        <dbReference type="Proteomes" id="UP000598174"/>
    </source>
</evidence>
<proteinExistence type="predicted"/>
<dbReference type="EMBL" id="BOMM01000070">
    <property type="protein sequence ID" value="GIE15676.1"/>
    <property type="molecule type" value="Genomic_DNA"/>
</dbReference>
<keyword evidence="2" id="KW-1185">Reference proteome</keyword>
<comment type="caution">
    <text evidence="1">The sequence shown here is derived from an EMBL/GenBank/DDBJ whole genome shotgun (WGS) entry which is preliminary data.</text>
</comment>
<reference evidence="1" key="1">
    <citation type="submission" date="2021-01" db="EMBL/GenBank/DDBJ databases">
        <title>Whole genome shotgun sequence of Actinoplanes ferrugineus NBRC 15555.</title>
        <authorList>
            <person name="Komaki H."/>
            <person name="Tamura T."/>
        </authorList>
    </citation>
    <scope>NUCLEOTIDE SEQUENCE</scope>
    <source>
        <strain evidence="1">NBRC 15555</strain>
    </source>
</reference>